<proteinExistence type="predicted"/>
<protein>
    <recommendedName>
        <fullName evidence="5">Kelch-like protein 18</fullName>
    </recommendedName>
</protein>
<evidence type="ECO:0000256" key="2">
    <source>
        <dbReference type="ARBA" id="ARBA00022737"/>
    </source>
</evidence>
<organism evidence="3 4">
    <name type="scientific">Onychostoma macrolepis</name>
    <dbReference type="NCBI Taxonomy" id="369639"/>
    <lineage>
        <taxon>Eukaryota</taxon>
        <taxon>Metazoa</taxon>
        <taxon>Chordata</taxon>
        <taxon>Craniata</taxon>
        <taxon>Vertebrata</taxon>
        <taxon>Euteleostomi</taxon>
        <taxon>Actinopterygii</taxon>
        <taxon>Neopterygii</taxon>
        <taxon>Teleostei</taxon>
        <taxon>Ostariophysi</taxon>
        <taxon>Cypriniformes</taxon>
        <taxon>Cyprinidae</taxon>
        <taxon>Acrossocheilinae</taxon>
        <taxon>Onychostoma</taxon>
    </lineage>
</organism>
<sequence length="149" mass="16542">MYERRCDVSVAVLDGFIYAMGGFDGRERLSSAERYDPSANQWTLTAPMHVQRSDASAVSLQGRVYICGGYTGTECLFSAESFNPESNQWTLIAAMNSCRTGVGVIAYGHLVYAGSCQWNGCFPQRSELLCSVRIAKHGTRRRRPDTRVL</sequence>
<keyword evidence="1" id="KW-0880">Kelch repeat</keyword>
<accession>A0A7J6BWQ2</accession>
<evidence type="ECO:0000256" key="1">
    <source>
        <dbReference type="ARBA" id="ARBA00022441"/>
    </source>
</evidence>
<dbReference type="AlphaFoldDB" id="A0A7J6BWQ2"/>
<dbReference type="Gene3D" id="2.120.10.80">
    <property type="entry name" value="Kelch-type beta propeller"/>
    <property type="match status" value="1"/>
</dbReference>
<dbReference type="InterPro" id="IPR006652">
    <property type="entry name" value="Kelch_1"/>
</dbReference>
<keyword evidence="4" id="KW-1185">Reference proteome</keyword>
<reference evidence="3 4" key="1">
    <citation type="submission" date="2020-04" db="EMBL/GenBank/DDBJ databases">
        <title>Chromosome-level genome assembly of a cyprinid fish Onychostoma macrolepis by integration of Nanopore Sequencing, Bionano and Hi-C technology.</title>
        <authorList>
            <person name="Wang D."/>
        </authorList>
    </citation>
    <scope>NUCLEOTIDE SEQUENCE [LARGE SCALE GENOMIC DNA]</scope>
    <source>
        <strain evidence="3">SWU-2019</strain>
        <tissue evidence="3">Muscle</tissue>
    </source>
</reference>
<evidence type="ECO:0000313" key="3">
    <source>
        <dbReference type="EMBL" id="KAF4099181.1"/>
    </source>
</evidence>
<dbReference type="Pfam" id="PF01344">
    <property type="entry name" value="Kelch_1"/>
    <property type="match status" value="2"/>
</dbReference>
<dbReference type="Proteomes" id="UP000579812">
    <property type="component" value="Unassembled WGS sequence"/>
</dbReference>
<evidence type="ECO:0008006" key="5">
    <source>
        <dbReference type="Google" id="ProtNLM"/>
    </source>
</evidence>
<dbReference type="PANTHER" id="PTHR46344:SF27">
    <property type="entry name" value="KELCH REPEAT SUPERFAMILY PROTEIN"/>
    <property type="match status" value="1"/>
</dbReference>
<name>A0A7J6BWQ2_9TELE</name>
<dbReference type="EMBL" id="JAAMOB010000020">
    <property type="protein sequence ID" value="KAF4099181.1"/>
    <property type="molecule type" value="Genomic_DNA"/>
</dbReference>
<dbReference type="SMART" id="SM00612">
    <property type="entry name" value="Kelch"/>
    <property type="match status" value="2"/>
</dbReference>
<dbReference type="InterPro" id="IPR015915">
    <property type="entry name" value="Kelch-typ_b-propeller"/>
</dbReference>
<evidence type="ECO:0000313" key="4">
    <source>
        <dbReference type="Proteomes" id="UP000579812"/>
    </source>
</evidence>
<comment type="caution">
    <text evidence="3">The sequence shown here is derived from an EMBL/GenBank/DDBJ whole genome shotgun (WGS) entry which is preliminary data.</text>
</comment>
<gene>
    <name evidence="3" type="ORF">G5714_019307</name>
</gene>
<dbReference type="SUPFAM" id="SSF117281">
    <property type="entry name" value="Kelch motif"/>
    <property type="match status" value="1"/>
</dbReference>
<dbReference type="PANTHER" id="PTHR46344">
    <property type="entry name" value="OS02G0202900 PROTEIN"/>
    <property type="match status" value="1"/>
</dbReference>
<keyword evidence="2" id="KW-0677">Repeat</keyword>